<dbReference type="GO" id="GO:0009265">
    <property type="term" value="P:2'-deoxyribonucleotide biosynthetic process"/>
    <property type="evidence" value="ECO:0007669"/>
    <property type="project" value="TreeGrafter"/>
</dbReference>
<dbReference type="AlphaFoldDB" id="A0A5J4R502"/>
<dbReference type="SUPFAM" id="SSF51998">
    <property type="entry name" value="PFL-like glycyl radical enzymes"/>
    <property type="match status" value="1"/>
</dbReference>
<feature type="domain" description="ATP-cone" evidence="3">
    <location>
        <begin position="16"/>
        <end position="104"/>
    </location>
</feature>
<evidence type="ECO:0000259" key="3">
    <source>
        <dbReference type="PROSITE" id="PS51161"/>
    </source>
</evidence>
<gene>
    <name evidence="4" type="ORF">EZS27_022404</name>
</gene>
<dbReference type="Pfam" id="PF03477">
    <property type="entry name" value="ATP-cone"/>
    <property type="match status" value="1"/>
</dbReference>
<dbReference type="InterPro" id="IPR012833">
    <property type="entry name" value="NrdD"/>
</dbReference>
<protein>
    <submittedName>
        <fullName evidence="4">Anaerobic ribonucleoside-triphosphate reductase</fullName>
        <ecNumber evidence="4">1.17.4.2</ecNumber>
    </submittedName>
</protein>
<sequence>MYLSFNTKSIMNHSDICIIKRDGKEESFSIGKIKNAITKAFHATGIMEEDELILEITMKVIERITTPKISVEEIQDLVEMELMKTSPEVARKYIIYREWRTVEREKKTQMKQVMDGIVAIDKNDINLSNANISSYTPAGQMMTFASEITKDYTYKYLLPSKYAEAHQLGDIHIHDLDYYPTKTTTCIQYDLEDLFERGFRTKNGSIRTPQSIQSYATLATIVLQTNQNEQHGGQSIPAFDFFMAKGVYKTFLKHLTTFLDFYISINRSEFDEKALKALLKEHLHSIDVSEKELEEIRSALATHGITIDKEALQKITDKAYAQTQKDTHQAMEGFIHNLNTMHSRGGNQVVFSSINYGTDFSPEGRMVINELLKATVEGLGVHGEVPVFPIQIFKIKDGISYSDEDYQKAAGDFETAMTGGIKFKAPNFDLFLKACQTSAKALFPNFMFLDAPYNVNEKWNINDPERYRYEVAMMGCRTRVFENVNGEKTSLGRGNLSFTTMNMPRLAIEARIKAESLTDDPHYKEAVERKAKEIFLSSVRKMTAFIADQLYVRYQYQRTALAQQFPFMMRNNVWKGGGDIDPNKEVGDALNSGTLTIGFLGGHNAMVALYGKGHGHDQGAWDTLYEALQTMNEVITEYKAKYKLNYSLLATPAEGLAGRFTRMDKRKYGIIPGVTDNDYYVNSFHVDVKEPISIVEKIKCEAPFHALTRGGHITYVELDGEAQKNVQAIVKIVKLMYDEGIGYGSINHPVDTCHSCGYKGVIYEKCPVCQSEHILRMRRITGYLTGDLSSWNSAKRKEERDRVKHH</sequence>
<dbReference type="NCBIfam" id="TIGR02487">
    <property type="entry name" value="NrdD"/>
    <property type="match status" value="1"/>
</dbReference>
<evidence type="ECO:0000256" key="2">
    <source>
        <dbReference type="ARBA" id="ARBA00022840"/>
    </source>
</evidence>
<keyword evidence="4" id="KW-0560">Oxidoreductase</keyword>
<dbReference type="GO" id="GO:0006260">
    <property type="term" value="P:DNA replication"/>
    <property type="evidence" value="ECO:0007669"/>
    <property type="project" value="InterPro"/>
</dbReference>
<name>A0A5J4R502_9ZZZZ</name>
<dbReference type="CDD" id="cd01675">
    <property type="entry name" value="RNR_III"/>
    <property type="match status" value="1"/>
</dbReference>
<proteinExistence type="predicted"/>
<dbReference type="GO" id="GO:0008998">
    <property type="term" value="F:ribonucleoside-triphosphate reductase (thioredoxin) activity"/>
    <property type="evidence" value="ECO:0007669"/>
    <property type="project" value="UniProtKB-EC"/>
</dbReference>
<dbReference type="Gene3D" id="3.20.70.20">
    <property type="match status" value="1"/>
</dbReference>
<keyword evidence="2" id="KW-0067">ATP-binding</keyword>
<dbReference type="GO" id="GO:0004748">
    <property type="term" value="F:ribonucleoside-diphosphate reductase activity, thioredoxin disulfide as acceptor"/>
    <property type="evidence" value="ECO:0007669"/>
    <property type="project" value="TreeGrafter"/>
</dbReference>
<comment type="caution">
    <text evidence="4">The sequence shown here is derived from an EMBL/GenBank/DDBJ whole genome shotgun (WGS) entry which is preliminary data.</text>
</comment>
<dbReference type="InterPro" id="IPR005144">
    <property type="entry name" value="ATP-cone_dom"/>
</dbReference>
<reference evidence="4" key="1">
    <citation type="submission" date="2019-03" db="EMBL/GenBank/DDBJ databases">
        <title>Single cell metagenomics reveals metabolic interactions within the superorganism composed of flagellate Streblomastix strix and complex community of Bacteroidetes bacteria on its surface.</title>
        <authorList>
            <person name="Treitli S.C."/>
            <person name="Kolisko M."/>
            <person name="Husnik F."/>
            <person name="Keeling P."/>
            <person name="Hampl V."/>
        </authorList>
    </citation>
    <scope>NUCLEOTIDE SEQUENCE</scope>
    <source>
        <strain evidence="4">STM</strain>
    </source>
</reference>
<dbReference type="GO" id="GO:0031250">
    <property type="term" value="C:anaerobic ribonucleoside-triphosphate reductase complex"/>
    <property type="evidence" value="ECO:0007669"/>
    <property type="project" value="TreeGrafter"/>
</dbReference>
<dbReference type="EC" id="1.17.4.2" evidence="4"/>
<organism evidence="4">
    <name type="scientific">termite gut metagenome</name>
    <dbReference type="NCBI Taxonomy" id="433724"/>
    <lineage>
        <taxon>unclassified sequences</taxon>
        <taxon>metagenomes</taxon>
        <taxon>organismal metagenomes</taxon>
    </lineage>
</organism>
<dbReference type="PROSITE" id="PS51161">
    <property type="entry name" value="ATP_CONE"/>
    <property type="match status" value="1"/>
</dbReference>
<evidence type="ECO:0000313" key="4">
    <source>
        <dbReference type="EMBL" id="KAA6328729.1"/>
    </source>
</evidence>
<dbReference type="PANTHER" id="PTHR21075:SF0">
    <property type="entry name" value="ANAEROBIC RIBONUCLEOSIDE-TRIPHOSPHATE REDUCTASE"/>
    <property type="match status" value="1"/>
</dbReference>
<dbReference type="Pfam" id="PF13597">
    <property type="entry name" value="NRDD"/>
    <property type="match status" value="1"/>
</dbReference>
<keyword evidence="1" id="KW-0547">Nucleotide-binding</keyword>
<accession>A0A5J4R502</accession>
<dbReference type="NCBIfam" id="NF005497">
    <property type="entry name" value="PRK07111.1"/>
    <property type="match status" value="1"/>
</dbReference>
<dbReference type="GO" id="GO:0005524">
    <property type="term" value="F:ATP binding"/>
    <property type="evidence" value="ECO:0007669"/>
    <property type="project" value="UniProtKB-KW"/>
</dbReference>
<evidence type="ECO:0000256" key="1">
    <source>
        <dbReference type="ARBA" id="ARBA00022741"/>
    </source>
</evidence>
<dbReference type="PANTHER" id="PTHR21075">
    <property type="entry name" value="ANAEROBIC RIBONUCLEOSIDE-TRIPHOSPHATE REDUCTASE"/>
    <property type="match status" value="1"/>
</dbReference>
<dbReference type="EMBL" id="SNRY01001768">
    <property type="protein sequence ID" value="KAA6328729.1"/>
    <property type="molecule type" value="Genomic_DNA"/>
</dbReference>